<comment type="caution">
    <text evidence="2">The sequence shown here is derived from an EMBL/GenBank/DDBJ whole genome shotgun (WGS) entry which is preliminary data.</text>
</comment>
<protein>
    <submittedName>
        <fullName evidence="2">Uncharacterized protein</fullName>
    </submittedName>
</protein>
<evidence type="ECO:0000313" key="2">
    <source>
        <dbReference type="EMBL" id="CAK9091616.1"/>
    </source>
</evidence>
<organism evidence="2 3">
    <name type="scientific">Durusdinium trenchii</name>
    <dbReference type="NCBI Taxonomy" id="1381693"/>
    <lineage>
        <taxon>Eukaryota</taxon>
        <taxon>Sar</taxon>
        <taxon>Alveolata</taxon>
        <taxon>Dinophyceae</taxon>
        <taxon>Suessiales</taxon>
        <taxon>Symbiodiniaceae</taxon>
        <taxon>Durusdinium</taxon>
    </lineage>
</organism>
<feature type="region of interest" description="Disordered" evidence="1">
    <location>
        <begin position="1"/>
        <end position="106"/>
    </location>
</feature>
<sequence>MSASVQATDVAIALPAGGPPSDSSTGPAWREAGSQKEQRQWIEQSVRMRAQLPRQDADATGSPLSGEPFYSTTGATANEARDVPPAPQCAAGAAAPKLVAPGSGGSLKRMTRVEELQEMDMDIKEVPGNCSTATSRKSPTTQACCKEAVERLSVTGQMRQEYLRHQRLT</sequence>
<proteinExistence type="predicted"/>
<keyword evidence="3" id="KW-1185">Reference proteome</keyword>
<accession>A0ABP0QXD1</accession>
<dbReference type="Proteomes" id="UP001642484">
    <property type="component" value="Unassembled WGS sequence"/>
</dbReference>
<name>A0ABP0QXD1_9DINO</name>
<gene>
    <name evidence="2" type="ORF">CCMP2556_LOCUS43910</name>
</gene>
<evidence type="ECO:0000313" key="3">
    <source>
        <dbReference type="Proteomes" id="UP001642484"/>
    </source>
</evidence>
<dbReference type="EMBL" id="CAXAMN010024995">
    <property type="protein sequence ID" value="CAK9091616.1"/>
    <property type="molecule type" value="Genomic_DNA"/>
</dbReference>
<reference evidence="2 3" key="1">
    <citation type="submission" date="2024-02" db="EMBL/GenBank/DDBJ databases">
        <authorList>
            <person name="Chen Y."/>
            <person name="Shah S."/>
            <person name="Dougan E. K."/>
            <person name="Thang M."/>
            <person name="Chan C."/>
        </authorList>
    </citation>
    <scope>NUCLEOTIDE SEQUENCE [LARGE SCALE GENOMIC DNA]</scope>
</reference>
<evidence type="ECO:0000256" key="1">
    <source>
        <dbReference type="SAM" id="MobiDB-lite"/>
    </source>
</evidence>